<dbReference type="GO" id="GO:0009103">
    <property type="term" value="P:lipopolysaccharide biosynthetic process"/>
    <property type="evidence" value="ECO:0007669"/>
    <property type="project" value="TreeGrafter"/>
</dbReference>
<keyword evidence="1" id="KW-0812">Transmembrane</keyword>
<comment type="caution">
    <text evidence="4">The sequence shown here is derived from an EMBL/GenBank/DDBJ whole genome shotgun (WGS) entry which is preliminary data.</text>
</comment>
<feature type="domain" description="SGNH" evidence="3">
    <location>
        <begin position="432"/>
        <end position="639"/>
    </location>
</feature>
<keyword evidence="5" id="KW-1185">Reference proteome</keyword>
<dbReference type="Pfam" id="PF01757">
    <property type="entry name" value="Acyl_transf_3"/>
    <property type="match status" value="1"/>
</dbReference>
<dbReference type="PANTHER" id="PTHR23028">
    <property type="entry name" value="ACETYLTRANSFERASE"/>
    <property type="match status" value="1"/>
</dbReference>
<dbReference type="Pfam" id="PF19040">
    <property type="entry name" value="SGNH"/>
    <property type="match status" value="1"/>
</dbReference>
<feature type="transmembrane region" description="Helical" evidence="1">
    <location>
        <begin position="12"/>
        <end position="29"/>
    </location>
</feature>
<dbReference type="EMBL" id="JALIDZ010000002">
    <property type="protein sequence ID" value="MCT8971173.1"/>
    <property type="molecule type" value="Genomic_DNA"/>
</dbReference>
<feature type="domain" description="Acyltransferase 3" evidence="2">
    <location>
        <begin position="8"/>
        <end position="339"/>
    </location>
</feature>
<dbReference type="AlphaFoldDB" id="A0AAW5QXN1"/>
<feature type="transmembrane region" description="Helical" evidence="1">
    <location>
        <begin position="172"/>
        <end position="190"/>
    </location>
</feature>
<evidence type="ECO:0000256" key="1">
    <source>
        <dbReference type="SAM" id="Phobius"/>
    </source>
</evidence>
<dbReference type="GO" id="GO:0016747">
    <property type="term" value="F:acyltransferase activity, transferring groups other than amino-acyl groups"/>
    <property type="evidence" value="ECO:0007669"/>
    <property type="project" value="InterPro"/>
</dbReference>
<keyword evidence="4" id="KW-0012">Acyltransferase</keyword>
<reference evidence="4 5" key="1">
    <citation type="submission" date="2022-04" db="EMBL/GenBank/DDBJ databases">
        <authorList>
            <person name="Ye Y.-Q."/>
            <person name="Du Z.-J."/>
        </authorList>
    </citation>
    <scope>NUCLEOTIDE SEQUENCE [LARGE SCALE GENOMIC DNA]</scope>
    <source>
        <strain evidence="4 5">A6E488</strain>
    </source>
</reference>
<dbReference type="RefSeq" id="WP_261614743.1">
    <property type="nucleotide sequence ID" value="NZ_JALIDZ010000002.1"/>
</dbReference>
<dbReference type="InterPro" id="IPR050879">
    <property type="entry name" value="Acyltransferase_3"/>
</dbReference>
<evidence type="ECO:0000259" key="2">
    <source>
        <dbReference type="Pfam" id="PF01757"/>
    </source>
</evidence>
<organism evidence="4 5">
    <name type="scientific">Microbaculum marinisediminis</name>
    <dbReference type="NCBI Taxonomy" id="2931392"/>
    <lineage>
        <taxon>Bacteria</taxon>
        <taxon>Pseudomonadati</taxon>
        <taxon>Pseudomonadota</taxon>
        <taxon>Alphaproteobacteria</taxon>
        <taxon>Hyphomicrobiales</taxon>
        <taxon>Tepidamorphaceae</taxon>
        <taxon>Microbaculum</taxon>
    </lineage>
</organism>
<feature type="transmembrane region" description="Helical" evidence="1">
    <location>
        <begin position="364"/>
        <end position="382"/>
    </location>
</feature>
<keyword evidence="1" id="KW-0472">Membrane</keyword>
<dbReference type="GO" id="GO:0016020">
    <property type="term" value="C:membrane"/>
    <property type="evidence" value="ECO:0007669"/>
    <property type="project" value="TreeGrafter"/>
</dbReference>
<feature type="transmembrane region" description="Helical" evidence="1">
    <location>
        <begin position="145"/>
        <end position="160"/>
    </location>
</feature>
<evidence type="ECO:0000313" key="5">
    <source>
        <dbReference type="Proteomes" id="UP001320898"/>
    </source>
</evidence>
<feature type="transmembrane region" description="Helical" evidence="1">
    <location>
        <begin position="232"/>
        <end position="251"/>
    </location>
</feature>
<gene>
    <name evidence="4" type="ORF">MUB46_04795</name>
</gene>
<evidence type="ECO:0000259" key="3">
    <source>
        <dbReference type="Pfam" id="PF19040"/>
    </source>
</evidence>
<name>A0AAW5QXN1_9HYPH</name>
<feature type="transmembrane region" description="Helical" evidence="1">
    <location>
        <begin position="75"/>
        <end position="94"/>
    </location>
</feature>
<feature type="transmembrane region" description="Helical" evidence="1">
    <location>
        <begin position="202"/>
        <end position="223"/>
    </location>
</feature>
<feature type="transmembrane region" description="Helical" evidence="1">
    <location>
        <begin position="290"/>
        <end position="314"/>
    </location>
</feature>
<dbReference type="PANTHER" id="PTHR23028:SF53">
    <property type="entry name" value="ACYL_TRANSF_3 DOMAIN-CONTAINING PROTEIN"/>
    <property type="match status" value="1"/>
</dbReference>
<dbReference type="SUPFAM" id="SSF52266">
    <property type="entry name" value="SGNH hydrolase"/>
    <property type="match status" value="1"/>
</dbReference>
<feature type="transmembrane region" description="Helical" evidence="1">
    <location>
        <begin position="263"/>
        <end position="283"/>
    </location>
</feature>
<proteinExistence type="predicted"/>
<feature type="transmembrane region" description="Helical" evidence="1">
    <location>
        <begin position="326"/>
        <end position="343"/>
    </location>
</feature>
<dbReference type="InterPro" id="IPR002656">
    <property type="entry name" value="Acyl_transf_3_dom"/>
</dbReference>
<keyword evidence="4" id="KW-0808">Transferase</keyword>
<protein>
    <submittedName>
        <fullName evidence="4">Acyltransferase</fullName>
    </submittedName>
</protein>
<keyword evidence="1" id="KW-1133">Transmembrane helix</keyword>
<accession>A0AAW5QXN1</accession>
<sequence length="658" mass="72223">MTSVTYRPEIDGLRALAVLVVVFFHVGFAPFSGGFVGVDVFFVISGYLITRLIRADHEAGRFSYATFYVRRARRLFPALFVVLVASFVAAFFILSPRFFEEFADSLVCTTFFVSNICFWWQSGYFDADAIYKPLLHMWSLSVEEQFYLIWPTVLVALLALRPRVERSRFPALTEWGVPLFLLVAGAISVYRADRTLDNDAAAVFYFAHFRIGEFAVGAALVWLEKYRPRHTLTLDGLMLAGLAMILAAVFLYTEATPFPGTSAMLPCIGAGLVIFAGGGARLARLLDNRVAIGIGLISYSLYLVHWPIVVFYAYATAQDFQPVEQWGMVAASIAIATAMYFWVEQPFRRRPPRGVALNNRQVGLASAALAVVLVAPAAYVSASGGMDWRMSDEVAAMLKTVDKDARARRAATRSNRCHMVTRTQSIGEFARHFEACSPLGERNIAVVGDSHAADLWLALSRAYKSVNVIQLTGAGCDPWTEHPKCVQLREFAGRFIADNAGSLDGVAITARLGSDAAQDIERYADGVADLAADYAAAGVPVVVFGPQPEYSRDVPTLVATRRTMDDLDGFLRAYLDDKVIRADRLYADALARRGIPYVSKIALLCPDGDCAALAADGAPLVTDYGHWTVAASRLFGKRLRARYGTVENLFGARETAGD</sequence>
<dbReference type="InterPro" id="IPR043968">
    <property type="entry name" value="SGNH"/>
</dbReference>
<evidence type="ECO:0000313" key="4">
    <source>
        <dbReference type="EMBL" id="MCT8971173.1"/>
    </source>
</evidence>
<feature type="transmembrane region" description="Helical" evidence="1">
    <location>
        <begin position="35"/>
        <end position="54"/>
    </location>
</feature>
<dbReference type="Proteomes" id="UP001320898">
    <property type="component" value="Unassembled WGS sequence"/>
</dbReference>